<dbReference type="Gene3D" id="2.60.120.290">
    <property type="entry name" value="Spermadhesin, CUB domain"/>
    <property type="match status" value="1"/>
</dbReference>
<feature type="signal peptide" evidence="5">
    <location>
        <begin position="1"/>
        <end position="41"/>
    </location>
</feature>
<dbReference type="CDD" id="cd00112">
    <property type="entry name" value="LDLa"/>
    <property type="match status" value="1"/>
</dbReference>
<evidence type="ECO:0000256" key="3">
    <source>
        <dbReference type="SAM" id="MobiDB-lite"/>
    </source>
</evidence>
<evidence type="ECO:0000256" key="1">
    <source>
        <dbReference type="ARBA" id="ARBA00023157"/>
    </source>
</evidence>
<feature type="transmembrane region" description="Helical" evidence="4">
    <location>
        <begin position="1040"/>
        <end position="1065"/>
    </location>
</feature>
<keyword evidence="4" id="KW-1133">Transmembrane helix</keyword>
<dbReference type="EMBL" id="JAFNEN010000856">
    <property type="protein sequence ID" value="KAG8176682.1"/>
    <property type="molecule type" value="Genomic_DNA"/>
</dbReference>
<evidence type="ECO:0000256" key="5">
    <source>
        <dbReference type="SAM" id="SignalP"/>
    </source>
</evidence>
<keyword evidence="4" id="KW-0472">Membrane</keyword>
<dbReference type="Pfam" id="PF25090">
    <property type="entry name" value="DUF7805"/>
    <property type="match status" value="1"/>
</dbReference>
<reference evidence="7 8" key="1">
    <citation type="journal article" date="2022" name="Nat. Ecol. Evol.">
        <title>A masculinizing supergene underlies an exaggerated male reproductive morph in a spider.</title>
        <authorList>
            <person name="Hendrickx F."/>
            <person name="De Corte Z."/>
            <person name="Sonet G."/>
            <person name="Van Belleghem S.M."/>
            <person name="Kostlbacher S."/>
            <person name="Vangestel C."/>
        </authorList>
    </citation>
    <scope>NUCLEOTIDE SEQUENCE [LARGE SCALE GENOMIC DNA]</scope>
    <source>
        <strain evidence="7">W744_W776</strain>
    </source>
</reference>
<dbReference type="PROSITE" id="PS50068">
    <property type="entry name" value="LDLRA_2"/>
    <property type="match status" value="1"/>
</dbReference>
<protein>
    <recommendedName>
        <fullName evidence="6">DUF7805 domain-containing protein</fullName>
    </recommendedName>
</protein>
<evidence type="ECO:0000256" key="4">
    <source>
        <dbReference type="SAM" id="Phobius"/>
    </source>
</evidence>
<dbReference type="InterPro" id="IPR002172">
    <property type="entry name" value="LDrepeatLR_classA_rpt"/>
</dbReference>
<keyword evidence="8" id="KW-1185">Reference proteome</keyword>
<dbReference type="InterPro" id="IPR056707">
    <property type="entry name" value="DUF7805"/>
</dbReference>
<dbReference type="SUPFAM" id="SSF49854">
    <property type="entry name" value="Spermadhesin, CUB domain"/>
    <property type="match status" value="2"/>
</dbReference>
<feature type="disulfide bond" evidence="2">
    <location>
        <begin position="55"/>
        <end position="73"/>
    </location>
</feature>
<feature type="chain" id="PRO_5043462282" description="DUF7805 domain-containing protein" evidence="5">
    <location>
        <begin position="42"/>
        <end position="1146"/>
    </location>
</feature>
<dbReference type="AlphaFoldDB" id="A0AAV6TX34"/>
<keyword evidence="1 2" id="KW-1015">Disulfide bond</keyword>
<dbReference type="InterPro" id="IPR023415">
    <property type="entry name" value="LDLR_class-A_CS"/>
</dbReference>
<dbReference type="PROSITE" id="PS01209">
    <property type="entry name" value="LDLRA_1"/>
    <property type="match status" value="1"/>
</dbReference>
<dbReference type="PANTHER" id="PTHR47537">
    <property type="entry name" value="CUBILIN"/>
    <property type="match status" value="1"/>
</dbReference>
<accession>A0AAV6TX34</accession>
<comment type="caution">
    <text evidence="7">The sequence shown here is derived from an EMBL/GenBank/DDBJ whole genome shotgun (WGS) entry which is preliminary data.</text>
</comment>
<evidence type="ECO:0000256" key="2">
    <source>
        <dbReference type="PROSITE-ProRule" id="PRU00124"/>
    </source>
</evidence>
<proteinExistence type="predicted"/>
<dbReference type="InterPro" id="IPR036055">
    <property type="entry name" value="LDL_receptor-like_sf"/>
</dbReference>
<dbReference type="SUPFAM" id="SSF57424">
    <property type="entry name" value="LDL receptor-like module"/>
    <property type="match status" value="1"/>
</dbReference>
<feature type="domain" description="DUF7805" evidence="6">
    <location>
        <begin position="824"/>
        <end position="979"/>
    </location>
</feature>
<dbReference type="InterPro" id="IPR053207">
    <property type="entry name" value="Non-NMDA_GluR_Accessory"/>
</dbReference>
<keyword evidence="5" id="KW-0732">Signal</keyword>
<keyword evidence="4" id="KW-0812">Transmembrane</keyword>
<feature type="disulfide bond" evidence="2">
    <location>
        <begin position="48"/>
        <end position="60"/>
    </location>
</feature>
<feature type="region of interest" description="Disordered" evidence="3">
    <location>
        <begin position="925"/>
        <end position="948"/>
    </location>
</feature>
<gene>
    <name evidence="7" type="ORF">JTE90_002674</name>
</gene>
<dbReference type="PANTHER" id="PTHR47537:SF3">
    <property type="entry name" value="CUB DOMAIN-CONTAINING PROTEIN"/>
    <property type="match status" value="1"/>
</dbReference>
<dbReference type="Proteomes" id="UP000827092">
    <property type="component" value="Unassembled WGS sequence"/>
</dbReference>
<evidence type="ECO:0000313" key="8">
    <source>
        <dbReference type="Proteomes" id="UP000827092"/>
    </source>
</evidence>
<dbReference type="InterPro" id="IPR035914">
    <property type="entry name" value="Sperma_CUB_dom_sf"/>
</dbReference>
<evidence type="ECO:0000259" key="6">
    <source>
        <dbReference type="Pfam" id="PF25090"/>
    </source>
</evidence>
<dbReference type="Pfam" id="PF00057">
    <property type="entry name" value="Ldl_recept_a"/>
    <property type="match status" value="1"/>
</dbReference>
<organism evidence="7 8">
    <name type="scientific">Oedothorax gibbosus</name>
    <dbReference type="NCBI Taxonomy" id="931172"/>
    <lineage>
        <taxon>Eukaryota</taxon>
        <taxon>Metazoa</taxon>
        <taxon>Ecdysozoa</taxon>
        <taxon>Arthropoda</taxon>
        <taxon>Chelicerata</taxon>
        <taxon>Arachnida</taxon>
        <taxon>Araneae</taxon>
        <taxon>Araneomorphae</taxon>
        <taxon>Entelegynae</taxon>
        <taxon>Araneoidea</taxon>
        <taxon>Linyphiidae</taxon>
        <taxon>Erigoninae</taxon>
        <taxon>Oedothorax</taxon>
    </lineage>
</organism>
<dbReference type="Gene3D" id="4.10.400.10">
    <property type="entry name" value="Low-density Lipoprotein Receptor"/>
    <property type="match status" value="1"/>
</dbReference>
<evidence type="ECO:0000313" key="7">
    <source>
        <dbReference type="EMBL" id="KAG8176682.1"/>
    </source>
</evidence>
<sequence>MNHNFSIFLCSVACETTRLGATMRRSSLVFVALVLAGWCRSAPPSSPCKSWEFRCANDRCISHNRFCDSTDDCGDASDEPAGCTNCNQTLMGEVGTKYPLRITEPGHRNLPFACKLHLVAGGGSLLGERLEITFLSFQIGSLTIDRNGSDDRLACRRGHLRLSESHDDIFLGDDDGLRSNTLRSQQTRGFSQLISAFKEPPTRQLSTLYDLTAEPDFGLFCGRLMPSDLGVSFYSTGNNVTLEVMLPPRSAVGTAASFGLYLTYRFLSSSTTRASPPDSDQPAVHLGNAVPNTYCDRAFVNCDRKKCLIRSPNFPGLYLRNFTCNFFVRQDVPQGRRAHIVAHQDNEYKISVNTGSNIVRTESRKAINQGGLTTDCAGDVVRIYDRIETEKGQGRLLLTEFCESGSLTDVVSSGPEMLVQLYSASSNLLYESRLELEIRVEFYDLNDTTGAFSFDKDSKCSILIDGSTSKTGSIRSPFHSVPKNTTCVARLYSSSLTPQKIWLYFVSYFVKDHGTLGFDHHLSSTEIQRIPAHEDTCDISSLEMFLDAQNRSRYEKGKTNNYKFCETSLPVMCTRTADYENFVPKRPCLPPSESYLSFGSEVTLRYTMFMRTPNVVSSLSASSFAIRYEFVEFEDSPGQEVSEMSCSRNISSSKSSTGVIYSPKNIFYYGRGGKENLTCNYHFELNPKERVSIEVFDFHTNATSCKTVLDPLLRRFDCKFKREFLYSTHPSAHLVSSRRSFLSFTESSVASPVHIGCICDKTMPLTPSFTSSSFEHFSKVTMTFDVYGMSSFEDFNHYHFGVRYKIIPPDATDKECSVLPDTLEKNRTHGGELTFQAIPSHSPTIEEHLLRCRWFLQASSPDSYLYLQLRGKSCESSKWSDDQNRVVLYSSGSSGLMYPKTVLCLPSPNDPQDRESEIFDFFSSSWHSNQSSPQQPPPKDFSHSPHESSNLTVADKVIVEFVAFQKGTLSIRWLEVTRPVAIPTNNGVYSDEGRTLRNVNCLHECPELSACINPELWCDGVVHCPHSGFDETSENCQQNLTLYIIAGTVGLVVCVGAGIGAFFLLRFYAGRRRSHQQTHPATLGHRHHPPHCMQHSQNRELVSKNFSNASPVFMVGPGSMKKKKKNKDDFVRHIQTVEVRFPDLHM</sequence>
<name>A0AAV6TX34_9ARAC</name>
<comment type="caution">
    <text evidence="2">Lacks conserved residue(s) required for the propagation of feature annotation.</text>
</comment>
<dbReference type="GO" id="GO:0005886">
    <property type="term" value="C:plasma membrane"/>
    <property type="evidence" value="ECO:0007669"/>
    <property type="project" value="TreeGrafter"/>
</dbReference>
<dbReference type="SMART" id="SM00192">
    <property type="entry name" value="LDLa"/>
    <property type="match status" value="2"/>
</dbReference>